<gene>
    <name evidence="1" type="ORF">EPICR_30299</name>
</gene>
<evidence type="ECO:0000313" key="1">
    <source>
        <dbReference type="EMBL" id="VEN74362.1"/>
    </source>
</evidence>
<name>A0A484HGK9_9BACT</name>
<reference evidence="1" key="1">
    <citation type="submission" date="2019-01" db="EMBL/GenBank/DDBJ databases">
        <authorList>
            <consortium name="Genoscope - CEA"/>
            <person name="William W."/>
        </authorList>
    </citation>
    <scope>NUCLEOTIDE SEQUENCE</scope>
    <source>
        <strain evidence="1">CR-1</strain>
    </source>
</reference>
<dbReference type="AlphaFoldDB" id="A0A484HGK9"/>
<accession>A0A484HGK9</accession>
<sequence>MSLGYNLTGFSDEDLDTDGIYNDGLRLGVHWKFDEEMFYRIGGWLFSKPAADSLKTGEE</sequence>
<organism evidence="1">
    <name type="scientific">uncultured Desulfobacteraceae bacterium</name>
    <dbReference type="NCBI Taxonomy" id="218296"/>
    <lineage>
        <taxon>Bacteria</taxon>
        <taxon>Pseudomonadati</taxon>
        <taxon>Thermodesulfobacteriota</taxon>
        <taxon>Desulfobacteria</taxon>
        <taxon>Desulfobacterales</taxon>
        <taxon>Desulfobacteraceae</taxon>
        <taxon>environmental samples</taxon>
    </lineage>
</organism>
<dbReference type="EMBL" id="CAACVI010000023">
    <property type="protein sequence ID" value="VEN74362.1"/>
    <property type="molecule type" value="Genomic_DNA"/>
</dbReference>
<protein>
    <submittedName>
        <fullName evidence="1">Uncharacterized protein</fullName>
    </submittedName>
</protein>
<proteinExistence type="predicted"/>